<organism evidence="8 9">
    <name type="scientific">Brotonthovivens ammoniilytica</name>
    <dbReference type="NCBI Taxonomy" id="2981725"/>
    <lineage>
        <taxon>Bacteria</taxon>
        <taxon>Bacillati</taxon>
        <taxon>Bacillota</taxon>
        <taxon>Clostridia</taxon>
        <taxon>Lachnospirales</taxon>
        <taxon>Lachnospiraceae</taxon>
        <taxon>Brotonthovivens</taxon>
    </lineage>
</organism>
<evidence type="ECO:0000256" key="5">
    <source>
        <dbReference type="ARBA" id="ARBA00022989"/>
    </source>
</evidence>
<evidence type="ECO:0000313" key="8">
    <source>
        <dbReference type="EMBL" id="MCU6763136.1"/>
    </source>
</evidence>
<evidence type="ECO:0000313" key="9">
    <source>
        <dbReference type="Proteomes" id="UP001652442"/>
    </source>
</evidence>
<reference evidence="8 9" key="1">
    <citation type="journal article" date="2021" name="ISME Commun">
        <title>Automated analysis of genomic sequences facilitates high-throughput and comprehensive description of bacteria.</title>
        <authorList>
            <person name="Hitch T.C.A."/>
        </authorList>
    </citation>
    <scope>NUCLEOTIDE SEQUENCE [LARGE SCALE GENOMIC DNA]</scope>
    <source>
        <strain evidence="8 9">Sanger_109</strain>
    </source>
</reference>
<evidence type="ECO:0000256" key="4">
    <source>
        <dbReference type="ARBA" id="ARBA00022692"/>
    </source>
</evidence>
<accession>A0ABT2TMX1</accession>
<evidence type="ECO:0000256" key="3">
    <source>
        <dbReference type="ARBA" id="ARBA00022475"/>
    </source>
</evidence>
<keyword evidence="5 7" id="KW-1133">Transmembrane helix</keyword>
<sequence>MIDTLNTFLASRGIYCLVFILFFLGVYGMISCKNYMKKMMCMNIMQIAVILFFLCFSEKLGAMIPVLDGVTSNADAYSNPLPHALMLTAIVVSLGTTGVALALLMRLKESYGSVEEDEILRR</sequence>
<keyword evidence="6 7" id="KW-0472">Membrane</keyword>
<dbReference type="Pfam" id="PF00420">
    <property type="entry name" value="Oxidored_q2"/>
    <property type="match status" value="1"/>
</dbReference>
<evidence type="ECO:0000256" key="2">
    <source>
        <dbReference type="ARBA" id="ARBA00010388"/>
    </source>
</evidence>
<keyword evidence="4 7" id="KW-0812">Transmembrane</keyword>
<dbReference type="PANTHER" id="PTHR34583:SF2">
    <property type="entry name" value="ANTIPORTER SUBUNIT MNHC2-RELATED"/>
    <property type="match status" value="1"/>
</dbReference>
<dbReference type="PANTHER" id="PTHR34583">
    <property type="entry name" value="ANTIPORTER SUBUNIT MNHC2-RELATED"/>
    <property type="match status" value="1"/>
</dbReference>
<gene>
    <name evidence="8" type="ORF">OCV88_12505</name>
</gene>
<comment type="caution">
    <text evidence="8">The sequence shown here is derived from an EMBL/GenBank/DDBJ whole genome shotgun (WGS) entry which is preliminary data.</text>
</comment>
<keyword evidence="9" id="KW-1185">Reference proteome</keyword>
<feature type="transmembrane region" description="Helical" evidence="7">
    <location>
        <begin position="44"/>
        <end position="64"/>
    </location>
</feature>
<dbReference type="InterPro" id="IPR050601">
    <property type="entry name" value="CPA3_antiporter_subunitC"/>
</dbReference>
<evidence type="ECO:0000256" key="7">
    <source>
        <dbReference type="SAM" id="Phobius"/>
    </source>
</evidence>
<evidence type="ECO:0000256" key="1">
    <source>
        <dbReference type="ARBA" id="ARBA00004651"/>
    </source>
</evidence>
<name>A0ABT2TMX1_9FIRM</name>
<comment type="similarity">
    <text evidence="2">Belongs to the CPA3 antiporters (TC 2.A.63) subunit C family.</text>
</comment>
<dbReference type="EMBL" id="JAOQJQ010000005">
    <property type="protein sequence ID" value="MCU6763136.1"/>
    <property type="molecule type" value="Genomic_DNA"/>
</dbReference>
<comment type="subcellular location">
    <subcellularLocation>
        <location evidence="1">Cell membrane</location>
        <topology evidence="1">Multi-pass membrane protein</topology>
    </subcellularLocation>
</comment>
<dbReference type="Gene3D" id="1.10.287.3510">
    <property type="match status" value="1"/>
</dbReference>
<dbReference type="Proteomes" id="UP001652442">
    <property type="component" value="Unassembled WGS sequence"/>
</dbReference>
<dbReference type="RefSeq" id="WP_158425780.1">
    <property type="nucleotide sequence ID" value="NZ_JAOQJQ010000005.1"/>
</dbReference>
<feature type="transmembrane region" description="Helical" evidence="7">
    <location>
        <begin position="84"/>
        <end position="104"/>
    </location>
</feature>
<evidence type="ECO:0000256" key="6">
    <source>
        <dbReference type="ARBA" id="ARBA00023136"/>
    </source>
</evidence>
<keyword evidence="3" id="KW-1003">Cell membrane</keyword>
<dbReference type="InterPro" id="IPR039428">
    <property type="entry name" value="NUOK/Mnh_C1-like"/>
</dbReference>
<proteinExistence type="inferred from homology"/>
<protein>
    <submittedName>
        <fullName evidence="8">Cation:proton antiporter subunit C</fullName>
    </submittedName>
</protein>
<feature type="transmembrane region" description="Helical" evidence="7">
    <location>
        <begin position="12"/>
        <end position="32"/>
    </location>
</feature>